<proteinExistence type="predicted"/>
<dbReference type="GO" id="GO:0005643">
    <property type="term" value="C:nuclear pore"/>
    <property type="evidence" value="ECO:0007669"/>
    <property type="project" value="UniProtKB-SubCell"/>
</dbReference>
<dbReference type="Proteomes" id="UP000094385">
    <property type="component" value="Unassembled WGS sequence"/>
</dbReference>
<evidence type="ECO:0000256" key="5">
    <source>
        <dbReference type="ARBA" id="ARBA00023010"/>
    </source>
</evidence>
<protein>
    <recommendedName>
        <fullName evidence="10">Nucleoporin Nup82</fullName>
    </recommendedName>
</protein>
<dbReference type="GO" id="GO:0017056">
    <property type="term" value="F:structural constituent of nuclear pore"/>
    <property type="evidence" value="ECO:0007669"/>
    <property type="project" value="InterPro"/>
</dbReference>
<dbReference type="Pfam" id="PF10168">
    <property type="entry name" value="Nup88"/>
    <property type="match status" value="1"/>
</dbReference>
<dbReference type="InterPro" id="IPR036322">
    <property type="entry name" value="WD40_repeat_dom_sf"/>
</dbReference>
<keyword evidence="5" id="KW-0811">Translocation</keyword>
<dbReference type="GO" id="GO:0006606">
    <property type="term" value="P:protein import into nucleus"/>
    <property type="evidence" value="ECO:0007669"/>
    <property type="project" value="TreeGrafter"/>
</dbReference>
<keyword evidence="2" id="KW-0813">Transport</keyword>
<name>A0A1E3PWW8_LIPST</name>
<gene>
    <name evidence="8" type="ORF">LIPSTDRAFT_107497</name>
</gene>
<dbReference type="GO" id="GO:0000055">
    <property type="term" value="P:ribosomal large subunit export from nucleus"/>
    <property type="evidence" value="ECO:0007669"/>
    <property type="project" value="InterPro"/>
</dbReference>
<comment type="subcellular location">
    <subcellularLocation>
        <location evidence="1">Nucleus</location>
        <location evidence="1">Nuclear pore complex</location>
    </subcellularLocation>
</comment>
<dbReference type="GO" id="GO:0006406">
    <property type="term" value="P:mRNA export from nucleus"/>
    <property type="evidence" value="ECO:0007669"/>
    <property type="project" value="TreeGrafter"/>
</dbReference>
<dbReference type="PANTHER" id="PTHR13257">
    <property type="entry name" value="NUCLEOPORIN NUP84-RELATED"/>
    <property type="match status" value="1"/>
</dbReference>
<evidence type="ECO:0000313" key="9">
    <source>
        <dbReference type="Proteomes" id="UP000094385"/>
    </source>
</evidence>
<keyword evidence="4" id="KW-0653">Protein transport</keyword>
<dbReference type="PANTHER" id="PTHR13257:SF0">
    <property type="entry name" value="NUCLEAR PORE COMPLEX PROTEIN NUP88"/>
    <property type="match status" value="1"/>
</dbReference>
<dbReference type="OrthoDB" id="341482at2759"/>
<evidence type="ECO:0000256" key="6">
    <source>
        <dbReference type="ARBA" id="ARBA00023132"/>
    </source>
</evidence>
<evidence type="ECO:0000256" key="7">
    <source>
        <dbReference type="ARBA" id="ARBA00023242"/>
    </source>
</evidence>
<dbReference type="AlphaFoldDB" id="A0A1E3PWW8"/>
<keyword evidence="6" id="KW-0906">Nuclear pore complex</keyword>
<dbReference type="STRING" id="675824.A0A1E3PWW8"/>
<dbReference type="EMBL" id="KV454302">
    <property type="protein sequence ID" value="ODQ69778.1"/>
    <property type="molecule type" value="Genomic_DNA"/>
</dbReference>
<dbReference type="GO" id="GO:0000056">
    <property type="term" value="P:ribosomal small subunit export from nucleus"/>
    <property type="evidence" value="ECO:0007669"/>
    <property type="project" value="InterPro"/>
</dbReference>
<dbReference type="SUPFAM" id="SSF50978">
    <property type="entry name" value="WD40 repeat-like"/>
    <property type="match status" value="1"/>
</dbReference>
<accession>A0A1E3PWW8</accession>
<reference evidence="8 9" key="1">
    <citation type="journal article" date="2016" name="Proc. Natl. Acad. Sci. U.S.A.">
        <title>Comparative genomics of biotechnologically important yeasts.</title>
        <authorList>
            <person name="Riley R."/>
            <person name="Haridas S."/>
            <person name="Wolfe K.H."/>
            <person name="Lopes M.R."/>
            <person name="Hittinger C.T."/>
            <person name="Goeker M."/>
            <person name="Salamov A.A."/>
            <person name="Wisecaver J.H."/>
            <person name="Long T.M."/>
            <person name="Calvey C.H."/>
            <person name="Aerts A.L."/>
            <person name="Barry K.W."/>
            <person name="Choi C."/>
            <person name="Clum A."/>
            <person name="Coughlan A.Y."/>
            <person name="Deshpande S."/>
            <person name="Douglass A.P."/>
            <person name="Hanson S.J."/>
            <person name="Klenk H.-P."/>
            <person name="LaButti K.M."/>
            <person name="Lapidus A."/>
            <person name="Lindquist E.A."/>
            <person name="Lipzen A.M."/>
            <person name="Meier-Kolthoff J.P."/>
            <person name="Ohm R.A."/>
            <person name="Otillar R.P."/>
            <person name="Pangilinan J.L."/>
            <person name="Peng Y."/>
            <person name="Rokas A."/>
            <person name="Rosa C.A."/>
            <person name="Scheuner C."/>
            <person name="Sibirny A.A."/>
            <person name="Slot J.C."/>
            <person name="Stielow J.B."/>
            <person name="Sun H."/>
            <person name="Kurtzman C.P."/>
            <person name="Blackwell M."/>
            <person name="Grigoriev I.V."/>
            <person name="Jeffries T.W."/>
        </authorList>
    </citation>
    <scope>NUCLEOTIDE SEQUENCE [LARGE SCALE GENOMIC DNA]</scope>
    <source>
        <strain evidence="8 9">NRRL Y-11557</strain>
    </source>
</reference>
<keyword evidence="3" id="KW-0509">mRNA transport</keyword>
<sequence>MLFTKSSKLQNIISDHPIFSEINSENHLPDKLERVSKIASLIHPAKNVQFTGYGEIDSNALDIIAVRGTEIFLAIQGQIRCADFGKIREVGNHWRYYKTLNITGLDFSVRRLQINSSGTYIAIVGDHNVIVCALPLPGFSKRSETKLHVRHRSLGMVYRDRDGDVSILKTLWHPLAKDDSCLVVLSSDRIIRMFDLVYSYEEPEQIFDFTQNLSQNFSFGLTDCIGMEPVSMCFGVKDQGLGEMALYVLGGDGDICILCPFIPRQCAMERQSIQMLLEWALAEDRDVDPHISKIERFRRRQQLNWIGDIAVQSNDISKSVGMAPRTNKFGEIVDLGVFDRPDTNKFKVRLQGPVSVQPYPKLLYKAGMACDIVSMEVDDIAVLVTVFGVGRVNILIQDNPVGVLWISSSYAAFIDQDGEQAKVDELSLLLFESIALDCGSTGDQEDQQFPLRFVPGTAEKDYLLVVYAHRLVQLDFSKWKRQLVDALYSARDSSLPQLLANMPRTHTNSLYKSNISSTNRILGMGILRDIFSGDILISLTSSGMDVFELDAQKDAIISSKSVDNSALSIVSSTENLSFSCPVTYEPLMNPLSVDIEKLRRGSTVESKLSRKKALLDFSLTERLQVSERTLQFLGDLVELLQPEVQEIYFAGHTIQRRLVEQRAEMHRHLSKLAEIQGRLASSQHEEMSKNVQKVIARQMVLNERADKLHRKLIESQALPISESERKWMQELHRVRTALEDPRGLIYRCRNGTTQSQKLISVMDSVRDQGTGLSAKRKALVTGLYRDKVDYLTELLENEARIVNKTKVSLENIIKGVNAKFASLSLEEN</sequence>
<evidence type="ECO:0000256" key="1">
    <source>
        <dbReference type="ARBA" id="ARBA00004567"/>
    </source>
</evidence>
<dbReference type="InterPro" id="IPR019321">
    <property type="entry name" value="Nucleoporin_Nup88"/>
</dbReference>
<evidence type="ECO:0000256" key="3">
    <source>
        <dbReference type="ARBA" id="ARBA00022816"/>
    </source>
</evidence>
<evidence type="ECO:0008006" key="10">
    <source>
        <dbReference type="Google" id="ProtNLM"/>
    </source>
</evidence>
<evidence type="ECO:0000256" key="4">
    <source>
        <dbReference type="ARBA" id="ARBA00022927"/>
    </source>
</evidence>
<organism evidence="8 9">
    <name type="scientific">Lipomyces starkeyi NRRL Y-11557</name>
    <dbReference type="NCBI Taxonomy" id="675824"/>
    <lineage>
        <taxon>Eukaryota</taxon>
        <taxon>Fungi</taxon>
        <taxon>Dikarya</taxon>
        <taxon>Ascomycota</taxon>
        <taxon>Saccharomycotina</taxon>
        <taxon>Lipomycetes</taxon>
        <taxon>Lipomycetales</taxon>
        <taxon>Lipomycetaceae</taxon>
        <taxon>Lipomyces</taxon>
    </lineage>
</organism>
<keyword evidence="9" id="KW-1185">Reference proteome</keyword>
<evidence type="ECO:0000256" key="2">
    <source>
        <dbReference type="ARBA" id="ARBA00022448"/>
    </source>
</evidence>
<dbReference type="InterPro" id="IPR037700">
    <property type="entry name" value="NUP88/NUP82"/>
</dbReference>
<keyword evidence="7" id="KW-0539">Nucleus</keyword>
<evidence type="ECO:0000313" key="8">
    <source>
        <dbReference type="EMBL" id="ODQ69778.1"/>
    </source>
</evidence>